<name>A0A3G4ZWS5_9VIRU</name>
<protein>
    <submittedName>
        <fullName evidence="1">Uncharacterized protein</fullName>
    </submittedName>
</protein>
<accession>A0A3G4ZWS5</accession>
<sequence>MSKSEPNISWRTDKPISTMQQYVKKQGKSDLVYSPVPKEYLNRILPVRKGDVVVLAYDDGKPFFTHPIRGKRVIDVFKAIEAGVKVVLKSDNFETRNKVYRTLARFMHARDRRRLADKFERGKLRLIDLMGGYVFYEGGLKRIAGGIWIYNLGS</sequence>
<proteinExistence type="predicted"/>
<dbReference type="EMBL" id="MK072141">
    <property type="protein sequence ID" value="AYV79357.1"/>
    <property type="molecule type" value="Genomic_DNA"/>
</dbReference>
<evidence type="ECO:0000313" key="1">
    <source>
        <dbReference type="EMBL" id="AYV79357.1"/>
    </source>
</evidence>
<organism evidence="1">
    <name type="scientific">Faunusvirus sp</name>
    <dbReference type="NCBI Taxonomy" id="2487766"/>
    <lineage>
        <taxon>Viruses</taxon>
        <taxon>Varidnaviria</taxon>
        <taxon>Bamfordvirae</taxon>
        <taxon>Nucleocytoviricota</taxon>
        <taxon>Megaviricetes</taxon>
        <taxon>Imitervirales</taxon>
        <taxon>Mimiviridae</taxon>
    </lineage>
</organism>
<gene>
    <name evidence="1" type="ORF">Faunusvirus10_20</name>
</gene>
<reference evidence="1" key="1">
    <citation type="submission" date="2018-10" db="EMBL/GenBank/DDBJ databases">
        <title>Hidden diversity of soil giant viruses.</title>
        <authorList>
            <person name="Schulz F."/>
            <person name="Alteio L."/>
            <person name="Goudeau D."/>
            <person name="Ryan E.M."/>
            <person name="Malmstrom R.R."/>
            <person name="Blanchard J."/>
            <person name="Woyke T."/>
        </authorList>
    </citation>
    <scope>NUCLEOTIDE SEQUENCE</scope>
    <source>
        <strain evidence="1">FNV1</strain>
    </source>
</reference>